<accession>S3V4N3</accession>
<dbReference type="Proteomes" id="UP000014540">
    <property type="component" value="Unassembled WGS sequence"/>
</dbReference>
<evidence type="ECO:0000313" key="1">
    <source>
        <dbReference type="EMBL" id="EPG75544.1"/>
    </source>
</evidence>
<dbReference type="STRING" id="1193011.LEP1GSC058_1953"/>
<sequence>MHYAQGLCGPIFHFHFSYKSKDRIFDLFVGYFAKYPGNRMKKKISFGKFKLTAFYRLSEKLKLCRTARSK</sequence>
<organism evidence="1 2">
    <name type="scientific">Leptospira fainei serovar Hurstbridge str. BUT 6</name>
    <dbReference type="NCBI Taxonomy" id="1193011"/>
    <lineage>
        <taxon>Bacteria</taxon>
        <taxon>Pseudomonadati</taxon>
        <taxon>Spirochaetota</taxon>
        <taxon>Spirochaetia</taxon>
        <taxon>Leptospirales</taxon>
        <taxon>Leptospiraceae</taxon>
        <taxon>Leptospira</taxon>
    </lineage>
</organism>
<reference evidence="1" key="1">
    <citation type="submission" date="2013-04" db="EMBL/GenBank/DDBJ databases">
        <authorList>
            <person name="Harkins D.M."/>
            <person name="Durkin A.S."/>
            <person name="Selengut J.D."/>
            <person name="Sanka R."/>
            <person name="DePew J."/>
            <person name="Purushe J."/>
            <person name="Ahmed A."/>
            <person name="van der Linden H."/>
            <person name="Goris M.G.A."/>
            <person name="Hartskeerl R.A."/>
            <person name="Vinetz J.M."/>
            <person name="Sutton G.G."/>
            <person name="Nelson W.C."/>
            <person name="Fouts D.E."/>
        </authorList>
    </citation>
    <scope>NUCLEOTIDE SEQUENCE [LARGE SCALE GENOMIC DNA]</scope>
    <source>
        <strain evidence="1">BUT 6</strain>
    </source>
</reference>
<protein>
    <submittedName>
        <fullName evidence="1">Uncharacterized protein</fullName>
    </submittedName>
</protein>
<gene>
    <name evidence="1" type="ORF">LEP1GSC058_1953</name>
</gene>
<dbReference type="EMBL" id="AKWZ02000003">
    <property type="protein sequence ID" value="EPG75544.1"/>
    <property type="molecule type" value="Genomic_DNA"/>
</dbReference>
<keyword evidence="2" id="KW-1185">Reference proteome</keyword>
<dbReference type="AlphaFoldDB" id="S3V4N3"/>
<comment type="caution">
    <text evidence="1">The sequence shown here is derived from an EMBL/GenBank/DDBJ whole genome shotgun (WGS) entry which is preliminary data.</text>
</comment>
<proteinExistence type="predicted"/>
<evidence type="ECO:0000313" key="2">
    <source>
        <dbReference type="Proteomes" id="UP000014540"/>
    </source>
</evidence>
<name>S3V4N3_9LEPT</name>